<dbReference type="SUPFAM" id="SSF53335">
    <property type="entry name" value="S-adenosyl-L-methionine-dependent methyltransferases"/>
    <property type="match status" value="1"/>
</dbReference>
<evidence type="ECO:0000259" key="1">
    <source>
        <dbReference type="Pfam" id="PF13649"/>
    </source>
</evidence>
<dbReference type="CDD" id="cd02440">
    <property type="entry name" value="AdoMet_MTases"/>
    <property type="match status" value="1"/>
</dbReference>
<dbReference type="Gene3D" id="2.20.130.10">
    <property type="entry name" value="CAC2371-like domains"/>
    <property type="match status" value="1"/>
</dbReference>
<feature type="domain" description="Methyltransferase" evidence="1">
    <location>
        <begin position="41"/>
        <end position="136"/>
    </location>
</feature>
<dbReference type="RefSeq" id="WP_188388335.1">
    <property type="nucleotide sequence ID" value="NZ_BMFK01000001.1"/>
</dbReference>
<gene>
    <name evidence="2" type="ORF">GCM10007140_21290</name>
</gene>
<evidence type="ECO:0000313" key="3">
    <source>
        <dbReference type="Proteomes" id="UP000605259"/>
    </source>
</evidence>
<dbReference type="GO" id="GO:0032259">
    <property type="term" value="P:methylation"/>
    <property type="evidence" value="ECO:0007669"/>
    <property type="project" value="UniProtKB-KW"/>
</dbReference>
<keyword evidence="3" id="KW-1185">Reference proteome</keyword>
<reference evidence="2" key="2">
    <citation type="submission" date="2020-09" db="EMBL/GenBank/DDBJ databases">
        <authorList>
            <person name="Sun Q."/>
            <person name="Zhou Y."/>
        </authorList>
    </citation>
    <scope>NUCLEOTIDE SEQUENCE</scope>
    <source>
        <strain evidence="2">CGMCC 1.12698</strain>
    </source>
</reference>
<evidence type="ECO:0000313" key="2">
    <source>
        <dbReference type="EMBL" id="GGE71150.1"/>
    </source>
</evidence>
<protein>
    <submittedName>
        <fullName evidence="2">Methyltransferase</fullName>
    </submittedName>
</protein>
<comment type="caution">
    <text evidence="2">The sequence shown here is derived from an EMBL/GenBank/DDBJ whole genome shotgun (WGS) entry which is preliminary data.</text>
</comment>
<dbReference type="GO" id="GO:0008168">
    <property type="term" value="F:methyltransferase activity"/>
    <property type="evidence" value="ECO:0007669"/>
    <property type="project" value="UniProtKB-KW"/>
</dbReference>
<keyword evidence="2" id="KW-0808">Transferase</keyword>
<dbReference type="Gene3D" id="3.40.50.150">
    <property type="entry name" value="Vaccinia Virus protein VP39"/>
    <property type="match status" value="1"/>
</dbReference>
<reference evidence="2" key="1">
    <citation type="journal article" date="2014" name="Int. J. Syst. Evol. Microbiol.">
        <title>Complete genome sequence of Corynebacterium casei LMG S-19264T (=DSM 44701T), isolated from a smear-ripened cheese.</title>
        <authorList>
            <consortium name="US DOE Joint Genome Institute (JGI-PGF)"/>
            <person name="Walter F."/>
            <person name="Albersmeier A."/>
            <person name="Kalinowski J."/>
            <person name="Ruckert C."/>
        </authorList>
    </citation>
    <scope>NUCLEOTIDE SEQUENCE</scope>
    <source>
        <strain evidence="2">CGMCC 1.12698</strain>
    </source>
</reference>
<keyword evidence="2" id="KW-0489">Methyltransferase</keyword>
<dbReference type="EMBL" id="BMFK01000001">
    <property type="protein sequence ID" value="GGE71150.1"/>
    <property type="molecule type" value="Genomic_DNA"/>
</dbReference>
<dbReference type="AlphaFoldDB" id="A0A917AS29"/>
<dbReference type="Proteomes" id="UP000605259">
    <property type="component" value="Unassembled WGS sequence"/>
</dbReference>
<proteinExistence type="predicted"/>
<sequence length="252" mass="28644">MFRSYSTLCTEIYDLTKPVGHSLGGDIEYYKERLAGCEGRVLEAAVGSGRMMIPLLEAGYTVDGIDSSSEMLTSCRTRCEKRGLTPHLYEATLQHFSLPFHYEAIIVPTGSFCLLDTYEEALDALQCFHTHLAPGGRLLVDLLLPYDWKTGDITTSTYQLPNGDGIILENKSIEMDWLHQRTVSYLKYEKWCDGSLVQTELQRFALRWYGIEEFKLILKKVGFTNITCSADYIYGQEPSRGDQIITYEAVRK</sequence>
<dbReference type="Pfam" id="PF13649">
    <property type="entry name" value="Methyltransf_25"/>
    <property type="match status" value="1"/>
</dbReference>
<dbReference type="InterPro" id="IPR041698">
    <property type="entry name" value="Methyltransf_25"/>
</dbReference>
<dbReference type="InterPro" id="IPR029063">
    <property type="entry name" value="SAM-dependent_MTases_sf"/>
</dbReference>
<accession>A0A917AS29</accession>
<organism evidence="2 3">
    <name type="scientific">Priestia taiwanensis</name>
    <dbReference type="NCBI Taxonomy" id="1347902"/>
    <lineage>
        <taxon>Bacteria</taxon>
        <taxon>Bacillati</taxon>
        <taxon>Bacillota</taxon>
        <taxon>Bacilli</taxon>
        <taxon>Bacillales</taxon>
        <taxon>Bacillaceae</taxon>
        <taxon>Priestia</taxon>
    </lineage>
</organism>
<name>A0A917AS29_9BACI</name>